<comment type="caution">
    <text evidence="1">The sequence shown here is derived from an EMBL/GenBank/DDBJ whole genome shotgun (WGS) entry which is preliminary data.</text>
</comment>
<dbReference type="InterPro" id="IPR008969">
    <property type="entry name" value="CarboxyPept-like_regulatory"/>
</dbReference>
<dbReference type="EMBL" id="VSKN01000011">
    <property type="protein sequence ID" value="TYC11988.1"/>
    <property type="molecule type" value="Genomic_DNA"/>
</dbReference>
<sequence>MKLFLLSCLSVFLFFSCSEEDELQPEPHQINISGKLLAPNNLDPISNAKVEAYTNATLKGNTVTNNKGEFNISLPEGAYKLVLSKGLFSTEHEIAVTTDTTLDSYKLDILPKIGVVTGNYDNIENVLYDIGLVNPITGAPLFDIIEGVNTNRVPYQTTPKHGNHGLSQNKNATQNPQLNTNVSFDFSDLITDPALLGTYDILFLNCGLNDGFVSSDSNLLNYVNNGGFLYATDWASGYLNSITNAGADYLTFLDPERSGISLTTNATILNGDLNAWLLLNFGMTIDDNIEINAFLNSWQVVDSYDPNTCVSWLNGPVTYTTNSGVVTANKDLALTFLVGSGAVFYASFHTENTDQGFSDVDRIMEYLVFEMSDVE</sequence>
<organism evidence="1 2">
    <name type="scientific">Bizionia gelidisalsuginis</name>
    <dbReference type="NCBI Taxonomy" id="291188"/>
    <lineage>
        <taxon>Bacteria</taxon>
        <taxon>Pseudomonadati</taxon>
        <taxon>Bacteroidota</taxon>
        <taxon>Flavobacteriia</taxon>
        <taxon>Flavobacteriales</taxon>
        <taxon>Flavobacteriaceae</taxon>
        <taxon>Bizionia</taxon>
    </lineage>
</organism>
<keyword evidence="2" id="KW-1185">Reference proteome</keyword>
<dbReference type="PROSITE" id="PS51257">
    <property type="entry name" value="PROKAR_LIPOPROTEIN"/>
    <property type="match status" value="1"/>
</dbReference>
<proteinExistence type="predicted"/>
<gene>
    <name evidence="1" type="ORF">ES677_09475</name>
</gene>
<dbReference type="SUPFAM" id="SSF49464">
    <property type="entry name" value="Carboxypeptidase regulatory domain-like"/>
    <property type="match status" value="1"/>
</dbReference>
<name>A0ABY3M9W2_9FLAO</name>
<dbReference type="Proteomes" id="UP000323621">
    <property type="component" value="Unassembled WGS sequence"/>
</dbReference>
<accession>A0ABY3M9W2</accession>
<dbReference type="RefSeq" id="WP_148381109.1">
    <property type="nucleotide sequence ID" value="NZ_VSKN01000011.1"/>
</dbReference>
<dbReference type="Pfam" id="PF13620">
    <property type="entry name" value="CarboxypepD_reg"/>
    <property type="match status" value="1"/>
</dbReference>
<evidence type="ECO:0000313" key="1">
    <source>
        <dbReference type="EMBL" id="TYC11988.1"/>
    </source>
</evidence>
<reference evidence="1 2" key="1">
    <citation type="submission" date="2019-08" db="EMBL/GenBank/DDBJ databases">
        <title>Genomes of Antarctic Bizionia species.</title>
        <authorList>
            <person name="Bowman J.P."/>
        </authorList>
    </citation>
    <scope>NUCLEOTIDE SEQUENCE [LARGE SCALE GENOMIC DNA]</scope>
    <source>
        <strain evidence="1 2">IC164</strain>
    </source>
</reference>
<evidence type="ECO:0000313" key="2">
    <source>
        <dbReference type="Proteomes" id="UP000323621"/>
    </source>
</evidence>
<protein>
    <submittedName>
        <fullName evidence="1">Carboxypeptidase regulatory-like domain-containing protein</fullName>
    </submittedName>
</protein>
<dbReference type="Gene3D" id="2.60.40.1120">
    <property type="entry name" value="Carboxypeptidase-like, regulatory domain"/>
    <property type="match status" value="1"/>
</dbReference>